<comment type="cofactor">
    <cofactor evidence="1">
        <name>FAD</name>
        <dbReference type="ChEBI" id="CHEBI:57692"/>
    </cofactor>
</comment>
<evidence type="ECO:0000256" key="6">
    <source>
        <dbReference type="ARBA" id="ARBA00023002"/>
    </source>
</evidence>
<dbReference type="Gene3D" id="3.40.50.720">
    <property type="entry name" value="NAD(P)-binding Rossmann-like Domain"/>
    <property type="match status" value="1"/>
</dbReference>
<dbReference type="SUPFAM" id="SSF51971">
    <property type="entry name" value="Nucleotide-binding domain"/>
    <property type="match status" value="1"/>
</dbReference>
<gene>
    <name evidence="8" type="ORF">KUTeg_019866</name>
</gene>
<dbReference type="EMBL" id="JARBDR010000917">
    <property type="protein sequence ID" value="KAJ8303470.1"/>
    <property type="molecule type" value="Genomic_DNA"/>
</dbReference>
<feature type="domain" description="FAD dependent oxidoreductase" evidence="7">
    <location>
        <begin position="4"/>
        <end position="91"/>
    </location>
</feature>
<keyword evidence="5" id="KW-0274">FAD</keyword>
<dbReference type="InterPro" id="IPR006076">
    <property type="entry name" value="FAD-dep_OxRdtase"/>
</dbReference>
<evidence type="ECO:0000256" key="3">
    <source>
        <dbReference type="ARBA" id="ARBA00006730"/>
    </source>
</evidence>
<organism evidence="8 9">
    <name type="scientific">Tegillarca granosa</name>
    <name type="common">Malaysian cockle</name>
    <name type="synonym">Anadara granosa</name>
    <dbReference type="NCBI Taxonomy" id="220873"/>
    <lineage>
        <taxon>Eukaryota</taxon>
        <taxon>Metazoa</taxon>
        <taxon>Spiralia</taxon>
        <taxon>Lophotrochozoa</taxon>
        <taxon>Mollusca</taxon>
        <taxon>Bivalvia</taxon>
        <taxon>Autobranchia</taxon>
        <taxon>Pteriomorphia</taxon>
        <taxon>Arcoida</taxon>
        <taxon>Arcoidea</taxon>
        <taxon>Arcidae</taxon>
        <taxon>Tegillarca</taxon>
    </lineage>
</organism>
<evidence type="ECO:0000256" key="2">
    <source>
        <dbReference type="ARBA" id="ARBA00004253"/>
    </source>
</evidence>
<name>A0ABQ9EE81_TEGGR</name>
<dbReference type="Proteomes" id="UP001217089">
    <property type="component" value="Unassembled WGS sequence"/>
</dbReference>
<protein>
    <recommendedName>
        <fullName evidence="7">FAD dependent oxidoreductase domain-containing protein</fullName>
    </recommendedName>
</protein>
<keyword evidence="6" id="KW-0560">Oxidoreductase</keyword>
<keyword evidence="4" id="KW-0285">Flavoprotein</keyword>
<dbReference type="PANTHER" id="PTHR11530:SF11">
    <property type="entry name" value="D-ASPARTATE OXIDASE"/>
    <property type="match status" value="1"/>
</dbReference>
<comment type="subcellular location">
    <subcellularLocation>
        <location evidence="2">Peroxisome matrix</location>
    </subcellularLocation>
</comment>
<keyword evidence="9" id="KW-1185">Reference proteome</keyword>
<dbReference type="Pfam" id="PF01266">
    <property type="entry name" value="DAO"/>
    <property type="match status" value="1"/>
</dbReference>
<evidence type="ECO:0000259" key="7">
    <source>
        <dbReference type="Pfam" id="PF01266"/>
    </source>
</evidence>
<evidence type="ECO:0000256" key="5">
    <source>
        <dbReference type="ARBA" id="ARBA00022827"/>
    </source>
</evidence>
<evidence type="ECO:0000313" key="8">
    <source>
        <dbReference type="EMBL" id="KAJ8303470.1"/>
    </source>
</evidence>
<accession>A0ABQ9EE81</accession>
<evidence type="ECO:0000256" key="4">
    <source>
        <dbReference type="ARBA" id="ARBA00022630"/>
    </source>
</evidence>
<comment type="similarity">
    <text evidence="3">Belongs to the DAMOX/DASOX family.</text>
</comment>
<evidence type="ECO:0000313" key="9">
    <source>
        <dbReference type="Proteomes" id="UP001217089"/>
    </source>
</evidence>
<feature type="non-terminal residue" evidence="8">
    <location>
        <position position="138"/>
    </location>
</feature>
<dbReference type="InterPro" id="IPR023209">
    <property type="entry name" value="DAO"/>
</dbReference>
<reference evidence="8 9" key="1">
    <citation type="submission" date="2022-12" db="EMBL/GenBank/DDBJ databases">
        <title>Chromosome-level genome of Tegillarca granosa.</title>
        <authorList>
            <person name="Kim J."/>
        </authorList>
    </citation>
    <scope>NUCLEOTIDE SEQUENCE [LARGE SCALE GENOMIC DNA]</scope>
    <source>
        <strain evidence="8">Teg-2019</strain>
        <tissue evidence="8">Adductor muscle</tissue>
    </source>
</reference>
<proteinExistence type="inferred from homology"/>
<comment type="caution">
    <text evidence="8">The sequence shown here is derived from an EMBL/GenBank/DDBJ whole genome shotgun (WGS) entry which is preliminary data.</text>
</comment>
<dbReference type="PANTHER" id="PTHR11530">
    <property type="entry name" value="D-AMINO ACID OXIDASE"/>
    <property type="match status" value="1"/>
</dbReference>
<sequence length="138" mass="15208">MYNIAVIGAGVIGLSTALNIQKTITNVKVRIIADKFVTETTSYGAAGIFLPLYSSFPDTPREKLRSWYTDSWKFYSSLALSSEADGSGFMVCPGYVPCNTRNEEFVGKYDVIVNCSGFGSRELFNDKSLYSIRGQIAK</sequence>
<evidence type="ECO:0000256" key="1">
    <source>
        <dbReference type="ARBA" id="ARBA00001974"/>
    </source>
</evidence>